<organism evidence="1 2">
    <name type="scientific">Blepharisma stoltei</name>
    <dbReference type="NCBI Taxonomy" id="1481888"/>
    <lineage>
        <taxon>Eukaryota</taxon>
        <taxon>Sar</taxon>
        <taxon>Alveolata</taxon>
        <taxon>Ciliophora</taxon>
        <taxon>Postciliodesmatophora</taxon>
        <taxon>Heterotrichea</taxon>
        <taxon>Heterotrichida</taxon>
        <taxon>Blepharismidae</taxon>
        <taxon>Blepharisma</taxon>
    </lineage>
</organism>
<reference evidence="1" key="1">
    <citation type="submission" date="2021-09" db="EMBL/GenBank/DDBJ databases">
        <authorList>
            <consortium name="AG Swart"/>
            <person name="Singh M."/>
            <person name="Singh A."/>
            <person name="Seah K."/>
            <person name="Emmerich C."/>
        </authorList>
    </citation>
    <scope>NUCLEOTIDE SEQUENCE</scope>
    <source>
        <strain evidence="1">ATCC30299</strain>
    </source>
</reference>
<keyword evidence="2" id="KW-1185">Reference proteome</keyword>
<comment type="caution">
    <text evidence="1">The sequence shown here is derived from an EMBL/GenBank/DDBJ whole genome shotgun (WGS) entry which is preliminary data.</text>
</comment>
<evidence type="ECO:0000313" key="2">
    <source>
        <dbReference type="Proteomes" id="UP001162131"/>
    </source>
</evidence>
<evidence type="ECO:0000313" key="1">
    <source>
        <dbReference type="EMBL" id="CAG9310665.1"/>
    </source>
</evidence>
<dbReference type="AlphaFoldDB" id="A0AAU9I9R1"/>
<protein>
    <submittedName>
        <fullName evidence="1">Uncharacterized protein</fullName>
    </submittedName>
</protein>
<sequence>MKNVSEMRMKYICLMIFFVWDERTNLLMELEKNGMLEEVIRRRFMVHGVVLCAEKFVVWMKEEHAGELGEADNEIKIFIYRVKLKEKKGEMLLCSAKII</sequence>
<dbReference type="EMBL" id="CAJZBQ010000002">
    <property type="protein sequence ID" value="CAG9310665.1"/>
    <property type="molecule type" value="Genomic_DNA"/>
</dbReference>
<gene>
    <name evidence="1" type="ORF">BSTOLATCC_MIC1507</name>
</gene>
<name>A0AAU9I9R1_9CILI</name>
<proteinExistence type="predicted"/>
<dbReference type="Proteomes" id="UP001162131">
    <property type="component" value="Unassembled WGS sequence"/>
</dbReference>
<accession>A0AAU9I9R1</accession>